<evidence type="ECO:0000313" key="6">
    <source>
        <dbReference type="Proteomes" id="UP000195877"/>
    </source>
</evidence>
<dbReference type="Gene3D" id="1.10.10.730">
    <property type="entry name" value="KorB DNA-binding domain"/>
    <property type="match status" value="1"/>
</dbReference>
<name>A0A1Y6HDK6_9XANT</name>
<dbReference type="InterPro" id="IPR004437">
    <property type="entry name" value="ParB/RepB/Spo0J"/>
</dbReference>
<gene>
    <name evidence="4" type="primary">korB</name>
    <name evidence="5" type="ORF">PD5205_04004</name>
    <name evidence="4" type="ORF">PD885_04004</name>
</gene>
<dbReference type="InterPro" id="IPR050336">
    <property type="entry name" value="Chromosome_partition/occlusion"/>
</dbReference>
<dbReference type="Proteomes" id="UP000195953">
    <property type="component" value="Plasmid pPD5205-30"/>
</dbReference>
<dbReference type="RefSeq" id="WP_065975495.1">
    <property type="nucleotide sequence ID" value="NZ_CP016831.1"/>
</dbReference>
<dbReference type="SMART" id="SM00470">
    <property type="entry name" value="ParB"/>
    <property type="match status" value="1"/>
</dbReference>
<dbReference type="GO" id="GO:0007059">
    <property type="term" value="P:chromosome segregation"/>
    <property type="evidence" value="ECO:0007669"/>
    <property type="project" value="TreeGrafter"/>
</dbReference>
<feature type="region of interest" description="Disordered" evidence="2">
    <location>
        <begin position="248"/>
        <end position="290"/>
    </location>
</feature>
<keyword evidence="4" id="KW-0614">Plasmid</keyword>
<evidence type="ECO:0000259" key="3">
    <source>
        <dbReference type="SMART" id="SM00470"/>
    </source>
</evidence>
<geneLocation type="plasmid" evidence="7">
    <name>ppd5205-30</name>
</geneLocation>
<dbReference type="PANTHER" id="PTHR33375:SF1">
    <property type="entry name" value="CHROMOSOME-PARTITIONING PROTEIN PARB-RELATED"/>
    <property type="match status" value="1"/>
</dbReference>
<dbReference type="GeneID" id="61896237"/>
<dbReference type="AlphaFoldDB" id="A0A1Y6HDK6"/>
<keyword evidence="6" id="KW-1185">Reference proteome</keyword>
<dbReference type="InterPro" id="IPR036086">
    <property type="entry name" value="ParB/Sulfiredoxin_sf"/>
</dbReference>
<dbReference type="InterPro" id="IPR003115">
    <property type="entry name" value="ParB_N"/>
</dbReference>
<dbReference type="SUPFAM" id="SSF110849">
    <property type="entry name" value="ParB/Sulfiredoxin"/>
    <property type="match status" value="1"/>
</dbReference>
<accession>A0A1Y6HDK6</accession>
<dbReference type="GO" id="GO:0005694">
    <property type="term" value="C:chromosome"/>
    <property type="evidence" value="ECO:0007669"/>
    <property type="project" value="TreeGrafter"/>
</dbReference>
<proteinExistence type="inferred from homology"/>
<geneLocation type="plasmid" evidence="4">
    <name>pPD885-29</name>
</geneLocation>
<sequence>MAKKGLDLTGLDDLSVLANAHGGSEAAAPKIAPLADIIADPNQPRKRFNQRKLEELRDSIKESGVQQAIIVRPKNGEGKHIIVFGERRYRASLLVGKKDIPIEIRDTTVLPESEVRFIQLIENIQRDDLDPLEIADAIKEQLDQGMKKAQIAAKLGQSASFVSQHVALAQGPEFIRELAMKRVGVRTLYDLVQAHKDFSSEVETYAASTEEITRAGVADLVARLKAAKQEPTNNAEQQNVGEAITLANNASEVSTEQTPEGVSQDGGGKADDKLTATTQPTTSQQQTDGASAVANAKKKLAIVVKAGGRVATMGRGGKVEVIFKDTGDVAVIELASLEIVGTEVIKHENV</sequence>
<dbReference type="GO" id="GO:0003677">
    <property type="term" value="F:DNA binding"/>
    <property type="evidence" value="ECO:0007669"/>
    <property type="project" value="InterPro"/>
</dbReference>
<geneLocation type="plasmid" evidence="6">
    <name>ppd885-29</name>
</geneLocation>
<dbReference type="Gene3D" id="3.90.1530.30">
    <property type="match status" value="1"/>
</dbReference>
<evidence type="ECO:0000256" key="2">
    <source>
        <dbReference type="SAM" id="MobiDB-lite"/>
    </source>
</evidence>
<feature type="compositionally biased region" description="Polar residues" evidence="2">
    <location>
        <begin position="248"/>
        <end position="261"/>
    </location>
</feature>
<organism evidence="5 7">
    <name type="scientific">Xanthomonas fragariae</name>
    <dbReference type="NCBI Taxonomy" id="48664"/>
    <lineage>
        <taxon>Bacteria</taxon>
        <taxon>Pseudomonadati</taxon>
        <taxon>Pseudomonadota</taxon>
        <taxon>Gammaproteobacteria</taxon>
        <taxon>Lysobacterales</taxon>
        <taxon>Lysobacteraceae</taxon>
        <taxon>Xanthomonas</taxon>
    </lineage>
</organism>
<reference evidence="5 7" key="1">
    <citation type="submission" date="2017-05" db="EMBL/GenBank/DDBJ databases">
        <authorList>
            <person name="Song R."/>
            <person name="Chenine A.L."/>
            <person name="Ruprecht R.M."/>
        </authorList>
    </citation>
    <scope>NUCLEOTIDE SEQUENCE [LARGE SCALE GENOMIC DNA]</scope>
    <source>
        <strain evidence="5">PD5205</strain>
        <plasmid evidence="7">ppd5205-30</plasmid>
    </source>
</reference>
<dbReference type="KEGG" id="xfr:BER92_19445"/>
<evidence type="ECO:0000313" key="5">
    <source>
        <dbReference type="EMBL" id="SMR06006.1"/>
    </source>
</evidence>
<feature type="domain" description="ParB-like N-terminal" evidence="3">
    <location>
        <begin position="30"/>
        <end position="124"/>
    </location>
</feature>
<dbReference type="NCBIfam" id="TIGR00180">
    <property type="entry name" value="parB_part"/>
    <property type="match status" value="1"/>
</dbReference>
<dbReference type="InterPro" id="IPR013741">
    <property type="entry name" value="KorB_domain"/>
</dbReference>
<comment type="similarity">
    <text evidence="1">Belongs to the ParB family.</text>
</comment>
<feature type="compositionally biased region" description="Low complexity" evidence="2">
    <location>
        <begin position="275"/>
        <end position="287"/>
    </location>
</feature>
<dbReference type="InterPro" id="IPR042075">
    <property type="entry name" value="KorB_DNA-db"/>
</dbReference>
<dbReference type="Pfam" id="PF02195">
    <property type="entry name" value="ParB_N"/>
    <property type="match status" value="1"/>
</dbReference>
<dbReference type="OrthoDB" id="9796891at2"/>
<dbReference type="EMBL" id="LT853886">
    <property type="protein sequence ID" value="SMR06006.1"/>
    <property type="molecule type" value="Genomic_DNA"/>
</dbReference>
<dbReference type="PANTHER" id="PTHR33375">
    <property type="entry name" value="CHROMOSOME-PARTITIONING PROTEIN PARB-RELATED"/>
    <property type="match status" value="1"/>
</dbReference>
<evidence type="ECO:0000313" key="4">
    <source>
        <dbReference type="EMBL" id="SMR01246.1"/>
    </source>
</evidence>
<protein>
    <submittedName>
        <fullName evidence="5">Putative parb-like (Korb) partition protein</fullName>
    </submittedName>
    <submittedName>
        <fullName evidence="4">Transcriptional repressor protein KorB</fullName>
    </submittedName>
</protein>
<dbReference type="Pfam" id="PF08535">
    <property type="entry name" value="KorB"/>
    <property type="match status" value="1"/>
</dbReference>
<dbReference type="EMBL" id="LT853883">
    <property type="protein sequence ID" value="SMR01246.1"/>
    <property type="molecule type" value="Genomic_DNA"/>
</dbReference>
<evidence type="ECO:0000313" key="7">
    <source>
        <dbReference type="Proteomes" id="UP000195953"/>
    </source>
</evidence>
<evidence type="ECO:0000256" key="1">
    <source>
        <dbReference type="ARBA" id="ARBA00006295"/>
    </source>
</evidence>
<dbReference type="Proteomes" id="UP000195877">
    <property type="component" value="Plasmid pPD885-29"/>
</dbReference>
<reference evidence="4 6" key="2">
    <citation type="submission" date="2017-05" db="EMBL/GenBank/DDBJ databases">
        <authorList>
            <person name="Blom J."/>
        </authorList>
    </citation>
    <scope>NUCLEOTIDE SEQUENCE [LARGE SCALE GENOMIC DNA]</scope>
    <source>
        <strain evidence="4">PD885</strain>
        <plasmid evidence="4">pPD885-29</plasmid>
        <plasmid evidence="6">ppd885-29</plasmid>
    </source>
</reference>